<reference evidence="2" key="1">
    <citation type="submission" date="2018-05" db="EMBL/GenBank/DDBJ databases">
        <authorList>
            <person name="Lanie J.A."/>
            <person name="Ng W.-L."/>
            <person name="Kazmierczak K.M."/>
            <person name="Andrzejewski T.M."/>
            <person name="Davidsen T.M."/>
            <person name="Wayne K.J."/>
            <person name="Tettelin H."/>
            <person name="Glass J.I."/>
            <person name="Rusch D."/>
            <person name="Podicherti R."/>
            <person name="Tsui H.-C.T."/>
            <person name="Winkler M.E."/>
        </authorList>
    </citation>
    <scope>NUCLEOTIDE SEQUENCE</scope>
</reference>
<evidence type="ECO:0000313" key="2">
    <source>
        <dbReference type="EMBL" id="SVA24146.1"/>
    </source>
</evidence>
<dbReference type="SUPFAM" id="SSF56935">
    <property type="entry name" value="Porins"/>
    <property type="match status" value="1"/>
</dbReference>
<dbReference type="AlphaFoldDB" id="A0A381U7E0"/>
<proteinExistence type="predicted"/>
<dbReference type="InterPro" id="IPR045741">
    <property type="entry name" value="PorV"/>
</dbReference>
<dbReference type="Gene3D" id="2.40.160.60">
    <property type="entry name" value="Outer membrane protein transport protein (OMPP1/FadL/TodX)"/>
    <property type="match status" value="1"/>
</dbReference>
<sequence>MRKLNKYIILFFLITSVYAVDKTGTTAAKFLSIGVGSKASGMGGAFTSIANDATAMYWNPAGLSFNNTKEVYFNHANWIADISFDYFGFTIPMNGKSTIGFNITSVTMDEMEVTRYGNEDTGETFKAADYAIGSTYALNLTDRFSIGLNSKYIQQSIANSHAKGLALDFGTLFVTPFGFRLGTSISNFGPKLMMTGDDLLIGADVDENIEGNNESVTGILSTDYFDLPLVLRIGISDEFQIGSRNNIVLSLDAISPNDNANYINVGAGIYLLDGLISLYGGINSIFLENAESEFSFGGGLRIPQLLNNSLSINFTHEQMKFLGNTQQVSISFNY</sequence>
<protein>
    <recommendedName>
        <fullName evidence="1">Type IX secretion system protein PorV domain-containing protein</fullName>
    </recommendedName>
</protein>
<evidence type="ECO:0000259" key="1">
    <source>
        <dbReference type="Pfam" id="PF19572"/>
    </source>
</evidence>
<organism evidence="2">
    <name type="scientific">marine metagenome</name>
    <dbReference type="NCBI Taxonomy" id="408172"/>
    <lineage>
        <taxon>unclassified sequences</taxon>
        <taxon>metagenomes</taxon>
        <taxon>ecological metagenomes</taxon>
    </lineage>
</organism>
<name>A0A381U7E0_9ZZZZ</name>
<gene>
    <name evidence="2" type="ORF">METZ01_LOCUS77000</name>
</gene>
<accession>A0A381U7E0</accession>
<dbReference type="Pfam" id="PF19572">
    <property type="entry name" value="PorV"/>
    <property type="match status" value="1"/>
</dbReference>
<dbReference type="EMBL" id="UINC01005882">
    <property type="protein sequence ID" value="SVA24146.1"/>
    <property type="molecule type" value="Genomic_DNA"/>
</dbReference>
<feature type="domain" description="Type IX secretion system protein PorV" evidence="1">
    <location>
        <begin position="22"/>
        <end position="159"/>
    </location>
</feature>
<dbReference type="NCBIfam" id="NF033709">
    <property type="entry name" value="PorV_fam"/>
    <property type="match status" value="1"/>
</dbReference>